<dbReference type="EMBL" id="BSQG01000002">
    <property type="protein sequence ID" value="GLU47588.1"/>
    <property type="molecule type" value="Genomic_DNA"/>
</dbReference>
<dbReference type="RefSeq" id="WP_285758697.1">
    <property type="nucleotide sequence ID" value="NZ_BSQG01000002.1"/>
</dbReference>
<name>A0A9W6P5X4_9ACTN</name>
<dbReference type="Gene3D" id="3.30.565.10">
    <property type="entry name" value="Histidine kinase-like ATPase, C-terminal domain"/>
    <property type="match status" value="1"/>
</dbReference>
<keyword evidence="1" id="KW-0808">Transferase</keyword>
<dbReference type="InterPro" id="IPR003594">
    <property type="entry name" value="HATPase_dom"/>
</dbReference>
<evidence type="ECO:0000313" key="4">
    <source>
        <dbReference type="EMBL" id="GLU47588.1"/>
    </source>
</evidence>
<dbReference type="CDD" id="cd16936">
    <property type="entry name" value="HATPase_RsbW-like"/>
    <property type="match status" value="1"/>
</dbReference>
<evidence type="ECO:0000259" key="3">
    <source>
        <dbReference type="Pfam" id="PF13581"/>
    </source>
</evidence>
<keyword evidence="1" id="KW-0418">Kinase</keyword>
<gene>
    <name evidence="4" type="ORF">Nans01_19390</name>
</gene>
<protein>
    <recommendedName>
        <fullName evidence="3">Histidine kinase/HSP90-like ATPase domain-containing protein</fullName>
    </recommendedName>
</protein>
<dbReference type="GO" id="GO:0004674">
    <property type="term" value="F:protein serine/threonine kinase activity"/>
    <property type="evidence" value="ECO:0007669"/>
    <property type="project" value="UniProtKB-KW"/>
</dbReference>
<accession>A0A9W6P5X4</accession>
<proteinExistence type="predicted"/>
<reference evidence="4" key="1">
    <citation type="submission" date="2023-02" db="EMBL/GenBank/DDBJ databases">
        <title>Nocardiopsis ansamitocini NBRC 112285.</title>
        <authorList>
            <person name="Ichikawa N."/>
            <person name="Sato H."/>
            <person name="Tonouchi N."/>
        </authorList>
    </citation>
    <scope>NUCLEOTIDE SEQUENCE</scope>
    <source>
        <strain evidence="4">NBRC 112285</strain>
    </source>
</reference>
<sequence>MAVCAAVFPGIPGSVAEVRRFVAAALVTDPGAVVPPEVSQTAELLVSELATNAITHTHSGDPGSSYGVEVRVDAGRVRVEVRNRHPHDVLDRPRVRTPGADAEHGRGLFLVAAMSTDWGAMAHTQGVFFTLEWVLGAPETEASIMARARPREERGRHSVSRPRPTAGPHRKGTPPRLLSLLVLAGVLVVAAVMPARRVGRHCAGAPGAAPDVPGPLPVPVRQARVVPRIPDYPRFAEVAESHSALWEVTYRYGEAAPYTARNRVTAHVVAVSDIELLDHCLHVYEPPSPLRAYTAPRVRAHTPSTQCPPGR</sequence>
<keyword evidence="5" id="KW-1185">Reference proteome</keyword>
<evidence type="ECO:0000256" key="1">
    <source>
        <dbReference type="ARBA" id="ARBA00022527"/>
    </source>
</evidence>
<dbReference type="Proteomes" id="UP001165092">
    <property type="component" value="Unassembled WGS sequence"/>
</dbReference>
<dbReference type="PANTHER" id="PTHR35526:SF3">
    <property type="entry name" value="ANTI-SIGMA-F FACTOR RSBW"/>
    <property type="match status" value="1"/>
</dbReference>
<evidence type="ECO:0000256" key="2">
    <source>
        <dbReference type="SAM" id="MobiDB-lite"/>
    </source>
</evidence>
<comment type="caution">
    <text evidence="4">The sequence shown here is derived from an EMBL/GenBank/DDBJ whole genome shotgun (WGS) entry which is preliminary data.</text>
</comment>
<evidence type="ECO:0000313" key="5">
    <source>
        <dbReference type="Proteomes" id="UP001165092"/>
    </source>
</evidence>
<dbReference type="Pfam" id="PF13581">
    <property type="entry name" value="HATPase_c_2"/>
    <property type="match status" value="1"/>
</dbReference>
<organism evidence="4 5">
    <name type="scientific">Nocardiopsis ansamitocini</name>
    <dbReference type="NCBI Taxonomy" id="1670832"/>
    <lineage>
        <taxon>Bacteria</taxon>
        <taxon>Bacillati</taxon>
        <taxon>Actinomycetota</taxon>
        <taxon>Actinomycetes</taxon>
        <taxon>Streptosporangiales</taxon>
        <taxon>Nocardiopsidaceae</taxon>
        <taxon>Nocardiopsis</taxon>
    </lineage>
</organism>
<dbReference type="InterPro" id="IPR050267">
    <property type="entry name" value="Anti-sigma-factor_SerPK"/>
</dbReference>
<feature type="region of interest" description="Disordered" evidence="2">
    <location>
        <begin position="147"/>
        <end position="174"/>
    </location>
</feature>
<feature type="domain" description="Histidine kinase/HSP90-like ATPase" evidence="3">
    <location>
        <begin position="12"/>
        <end position="117"/>
    </location>
</feature>
<keyword evidence="1" id="KW-0723">Serine/threonine-protein kinase</keyword>
<dbReference type="SUPFAM" id="SSF55874">
    <property type="entry name" value="ATPase domain of HSP90 chaperone/DNA topoisomerase II/histidine kinase"/>
    <property type="match status" value="1"/>
</dbReference>
<dbReference type="InterPro" id="IPR036890">
    <property type="entry name" value="HATPase_C_sf"/>
</dbReference>
<dbReference type="AlphaFoldDB" id="A0A9W6P5X4"/>
<dbReference type="PANTHER" id="PTHR35526">
    <property type="entry name" value="ANTI-SIGMA-F FACTOR RSBW-RELATED"/>
    <property type="match status" value="1"/>
</dbReference>